<feature type="coiled-coil region" evidence="11">
    <location>
        <begin position="87"/>
        <end position="128"/>
    </location>
</feature>
<comment type="caution">
    <text evidence="12">The sequence shown here is derived from an EMBL/GenBank/DDBJ whole genome shotgun (WGS) entry which is preliminary data.</text>
</comment>
<dbReference type="Proteomes" id="UP000323392">
    <property type="component" value="Unassembled WGS sequence"/>
</dbReference>
<keyword evidence="9" id="KW-0472">Membrane</keyword>
<dbReference type="GO" id="GO:0006935">
    <property type="term" value="P:chemotaxis"/>
    <property type="evidence" value="ECO:0007669"/>
    <property type="project" value="UniProtKB-KW"/>
</dbReference>
<dbReference type="Gene3D" id="1.10.287.1700">
    <property type="match status" value="1"/>
</dbReference>
<keyword evidence="12" id="KW-0966">Cell projection</keyword>
<dbReference type="GO" id="GO:0009288">
    <property type="term" value="C:bacterial-type flagellum"/>
    <property type="evidence" value="ECO:0007669"/>
    <property type="project" value="InterPro"/>
</dbReference>
<dbReference type="RefSeq" id="WP_066069503.1">
    <property type="nucleotide sequence ID" value="NZ_FRBG01000003.1"/>
</dbReference>
<evidence type="ECO:0000256" key="6">
    <source>
        <dbReference type="ARBA" id="ARBA00022500"/>
    </source>
</evidence>
<keyword evidence="5" id="KW-1003">Cell membrane</keyword>
<keyword evidence="12" id="KW-0282">Flagellum</keyword>
<comment type="similarity">
    <text evidence="2">Belongs to the FliJ family.</text>
</comment>
<keyword evidence="6" id="KW-0145">Chemotaxis</keyword>
<keyword evidence="10" id="KW-1006">Bacterial flagellum protein export</keyword>
<keyword evidence="8" id="KW-0653">Protein transport</keyword>
<protein>
    <recommendedName>
        <fullName evidence="3">Flagellar FliJ protein</fullName>
    </recommendedName>
</protein>
<dbReference type="NCBIfam" id="TIGR02473">
    <property type="entry name" value="flagell_FliJ"/>
    <property type="match status" value="1"/>
</dbReference>
<proteinExistence type="inferred from homology"/>
<dbReference type="OrthoDB" id="1753067at2"/>
<evidence type="ECO:0000256" key="3">
    <source>
        <dbReference type="ARBA" id="ARBA00020392"/>
    </source>
</evidence>
<dbReference type="GO" id="GO:0015031">
    <property type="term" value="P:protein transport"/>
    <property type="evidence" value="ECO:0007669"/>
    <property type="project" value="UniProtKB-KW"/>
</dbReference>
<comment type="subcellular location">
    <subcellularLocation>
        <location evidence="1">Cell membrane</location>
        <topology evidence="1">Peripheral membrane protein</topology>
        <orientation evidence="1">Cytoplasmic side</orientation>
    </subcellularLocation>
</comment>
<dbReference type="STRING" id="1121328.JWYL7_0843"/>
<evidence type="ECO:0000256" key="1">
    <source>
        <dbReference type="ARBA" id="ARBA00004413"/>
    </source>
</evidence>
<dbReference type="PATRIC" id="fig|1121328.3.peg.849"/>
<keyword evidence="7" id="KW-1005">Bacterial flagellum biogenesis</keyword>
<evidence type="ECO:0000256" key="11">
    <source>
        <dbReference type="SAM" id="Coils"/>
    </source>
</evidence>
<evidence type="ECO:0000256" key="4">
    <source>
        <dbReference type="ARBA" id="ARBA00022448"/>
    </source>
</evidence>
<dbReference type="GO" id="GO:0071973">
    <property type="term" value="P:bacterial-type flagellum-dependent cell motility"/>
    <property type="evidence" value="ECO:0007669"/>
    <property type="project" value="InterPro"/>
</dbReference>
<evidence type="ECO:0000256" key="2">
    <source>
        <dbReference type="ARBA" id="ARBA00010004"/>
    </source>
</evidence>
<keyword evidence="12" id="KW-0969">Cilium</keyword>
<gene>
    <name evidence="12" type="ORF">JWYL7_0843</name>
    <name evidence="13" type="ORF">SAMN05661008_00554</name>
</gene>
<reference evidence="12 14" key="1">
    <citation type="submission" date="2016-02" db="EMBL/GenBank/DDBJ databases">
        <title>Draft genome sequence for Clostridium paradoxum JW-YL-7.</title>
        <authorList>
            <person name="Utturkar S.M."/>
            <person name="Lancaster A."/>
            <person name="Poole F.L."/>
            <person name="Adams M.W."/>
            <person name="Brown S.D."/>
        </authorList>
    </citation>
    <scope>NUCLEOTIDE SEQUENCE [LARGE SCALE GENOMIC DNA]</scope>
    <source>
        <strain evidence="12 14">JW-YL-7</strain>
    </source>
</reference>
<organism evidence="12 14">
    <name type="scientific">Alkalithermobacter thermoalcaliphilus JW-YL-7 = DSM 7308</name>
    <dbReference type="NCBI Taxonomy" id="1121328"/>
    <lineage>
        <taxon>Bacteria</taxon>
        <taxon>Bacillati</taxon>
        <taxon>Bacillota</taxon>
        <taxon>Clostridia</taxon>
        <taxon>Peptostreptococcales</taxon>
        <taxon>Tepidibacteraceae</taxon>
        <taxon>Alkalithermobacter</taxon>
    </lineage>
</organism>
<evidence type="ECO:0000313" key="13">
    <source>
        <dbReference type="EMBL" id="SHK61379.1"/>
    </source>
</evidence>
<evidence type="ECO:0000256" key="10">
    <source>
        <dbReference type="ARBA" id="ARBA00023225"/>
    </source>
</evidence>
<feature type="coiled-coil region" evidence="11">
    <location>
        <begin position="18"/>
        <end position="45"/>
    </location>
</feature>
<evidence type="ECO:0000313" key="14">
    <source>
        <dbReference type="Proteomes" id="UP000092605"/>
    </source>
</evidence>
<keyword evidence="15" id="KW-1185">Reference proteome</keyword>
<dbReference type="InterPro" id="IPR053716">
    <property type="entry name" value="Flag_assembly_chemotaxis_eff"/>
</dbReference>
<sequence length="146" mass="17640">MKYKFKLQKVLDIKEKMEESKKAEINSINIDIQNLNRELENLIRVREYKKYELTQTMQEGIPISLLRFEENLVTSIDIKICKVKEAIFLLEERLKEKMKEYSQLAKEKKALEKLKERDLQKFKEYEKKEEDKFIDQIVTFKTIASN</sequence>
<reference evidence="13 15" key="2">
    <citation type="submission" date="2016-11" db="EMBL/GenBank/DDBJ databases">
        <authorList>
            <person name="Varghese N."/>
            <person name="Submissions S."/>
        </authorList>
    </citation>
    <scope>NUCLEOTIDE SEQUENCE [LARGE SCALE GENOMIC DNA]</scope>
    <source>
        <strain evidence="13 15">DSM 7308</strain>
    </source>
</reference>
<dbReference type="EMBL" id="FRBG01000003">
    <property type="protein sequence ID" value="SHK61379.1"/>
    <property type="molecule type" value="Genomic_DNA"/>
</dbReference>
<evidence type="ECO:0000313" key="12">
    <source>
        <dbReference type="EMBL" id="KXZ39768.1"/>
    </source>
</evidence>
<evidence type="ECO:0000256" key="7">
    <source>
        <dbReference type="ARBA" id="ARBA00022795"/>
    </source>
</evidence>
<accession>A0A150FQB5</accession>
<dbReference type="EMBL" id="LSFY01000001">
    <property type="protein sequence ID" value="KXZ39768.1"/>
    <property type="molecule type" value="Genomic_DNA"/>
</dbReference>
<keyword evidence="11" id="KW-0175">Coiled coil</keyword>
<dbReference type="Pfam" id="PF02050">
    <property type="entry name" value="FliJ"/>
    <property type="match status" value="1"/>
</dbReference>
<dbReference type="InterPro" id="IPR012823">
    <property type="entry name" value="Flagell_FliJ"/>
</dbReference>
<evidence type="ECO:0000256" key="8">
    <source>
        <dbReference type="ARBA" id="ARBA00022927"/>
    </source>
</evidence>
<name>A0A150FQB5_CLOPD</name>
<dbReference type="GO" id="GO:0005886">
    <property type="term" value="C:plasma membrane"/>
    <property type="evidence" value="ECO:0007669"/>
    <property type="project" value="UniProtKB-SubCell"/>
</dbReference>
<evidence type="ECO:0000256" key="9">
    <source>
        <dbReference type="ARBA" id="ARBA00023136"/>
    </source>
</evidence>
<evidence type="ECO:0000256" key="5">
    <source>
        <dbReference type="ARBA" id="ARBA00022475"/>
    </source>
</evidence>
<dbReference type="AlphaFoldDB" id="A0A150FQB5"/>
<keyword evidence="4" id="KW-0813">Transport</keyword>
<dbReference type="GO" id="GO:0044781">
    <property type="term" value="P:bacterial-type flagellum organization"/>
    <property type="evidence" value="ECO:0007669"/>
    <property type="project" value="UniProtKB-KW"/>
</dbReference>
<dbReference type="Proteomes" id="UP000092605">
    <property type="component" value="Unassembled WGS sequence"/>
</dbReference>
<evidence type="ECO:0000313" key="15">
    <source>
        <dbReference type="Proteomes" id="UP000323392"/>
    </source>
</evidence>